<keyword evidence="2" id="KW-1185">Reference proteome</keyword>
<organism evidence="1 2">
    <name type="scientific">Shigella phage vB_SboD_StarDew</name>
    <dbReference type="NCBI Taxonomy" id="2902747"/>
    <lineage>
        <taxon>Viruses</taxon>
        <taxon>Duplodnaviria</taxon>
        <taxon>Heunggongvirae</taxon>
        <taxon>Uroviricota</taxon>
        <taxon>Caudoviricetes</taxon>
        <taxon>Dhillonvirus</taxon>
        <taxon>Dhillonvirus stardew</taxon>
    </lineage>
</organism>
<dbReference type="EMBL" id="OL615010">
    <property type="protein sequence ID" value="UGO46635.1"/>
    <property type="molecule type" value="Genomic_DNA"/>
</dbReference>
<dbReference type="Proteomes" id="UP000827807">
    <property type="component" value="Segment"/>
</dbReference>
<evidence type="ECO:0000313" key="2">
    <source>
        <dbReference type="Proteomes" id="UP000827807"/>
    </source>
</evidence>
<evidence type="ECO:0000313" key="1">
    <source>
        <dbReference type="EMBL" id="UGO46635.1"/>
    </source>
</evidence>
<reference evidence="1 2" key="1">
    <citation type="submission" date="2021-11" db="EMBL/GenBank/DDBJ databases">
        <authorList>
            <person name="Thurgood T.L."/>
            <person name="Thompson D.W."/>
            <person name="Green C."/>
            <person name="Huhem E."/>
            <person name="Johnson L."/>
            <person name="Tayler S."/>
            <person name="Taylor A."/>
            <person name="Grose J.H."/>
        </authorList>
    </citation>
    <scope>NUCLEOTIDE SEQUENCE [LARGE SCALE GENOMIC DNA]</scope>
</reference>
<sequence length="324" mass="34805">MVIMGAGILIDYNDGRPRMEITAGLRAPAYCTSFNQRAQSNKTLTINTPLTAGSQVVVALTRPVEVIEVFDQTLVIPDPFYVTSVTRNGNSGITLRGEDAYGAYSGLPQWAGVIMEVLPVGSRNAGLLVANSTDFTAISNVAKLMTCRYAKRVRVNGSMALPVSGVPFARWDDGNVSVGFDGGSIIVRNASYGGIDDVAASVDMDLVIFNNTPPTPGAGITMTNNQNQVTFSTVNKPFVYDRTINIGTSDQNIGNSLIQLSYTGALIQNNGGYNHVRMNGIRMAGNNVRVAKNRVIGNYSRQQFQMPGKNIAVPTPLLVIPNMY</sequence>
<name>A0AAE9CB37_9CAUD</name>
<accession>A0AAE9CB37</accession>
<gene>
    <name evidence="1" type="ORF">STARDEW_24</name>
</gene>
<dbReference type="Pfam" id="PF20051">
    <property type="entry name" value="DUF6453"/>
    <property type="match status" value="1"/>
</dbReference>
<proteinExistence type="predicted"/>
<protein>
    <submittedName>
        <fullName evidence="1">Uncharacterized protein</fullName>
    </submittedName>
</protein>
<dbReference type="InterPro" id="IPR045604">
    <property type="entry name" value="DUF6453"/>
</dbReference>